<dbReference type="InParanoid" id="A0A058ZXN5"/>
<dbReference type="GO" id="GO:0030247">
    <property type="term" value="F:polysaccharide binding"/>
    <property type="evidence" value="ECO:0007669"/>
    <property type="project" value="InterPro"/>
</dbReference>
<evidence type="ECO:0000256" key="2">
    <source>
        <dbReference type="ARBA" id="ARBA00022692"/>
    </source>
</evidence>
<dbReference type="Gramene" id="KCW46513">
    <property type="protein sequence ID" value="KCW46513"/>
    <property type="gene ID" value="EUGRSUZ_K00337"/>
</dbReference>
<dbReference type="Pfam" id="PF13947">
    <property type="entry name" value="GUB_WAK_bind"/>
    <property type="match status" value="1"/>
</dbReference>
<name>A0A058ZXN5_EUCGR</name>
<gene>
    <name evidence="7" type="ORF">EUGRSUZ_K00337</name>
</gene>
<keyword evidence="4" id="KW-1133">Transmembrane helix</keyword>
<protein>
    <recommendedName>
        <fullName evidence="6">Wall-associated receptor kinase galacturonan-binding domain-containing protein</fullName>
    </recommendedName>
</protein>
<dbReference type="AlphaFoldDB" id="A0A058ZXN5"/>
<keyword evidence="3" id="KW-0732">Signal</keyword>
<sequence length="334" mass="37348">MALFIKKYLDKLDEKGYGFVHEGTRRRDNEIVITTLNKSKSNGQDFTTDMSRKDPQVRTSSDAKKSHLCIASSCGDIHNVSYPFRLKSDPKGCSHSDYELICESNRTVLYLQAGRYYVKSIHSHFYRDKVNFNGVITVVDDGLQEGNCSSLPHHSLMDSNLSGIYGSLPYMGNSVVFVKCSQPAASSWYVDTKTCIGGAYSTGMSPDFSQTEVYSYAFRGFLGPAIFGCGGSRASEIEDSCTITMMTFASISFSISYQGRDRFYCGRSSYKDIHNDMAKGFNLSYQSSTSGTSEFCFWGFDYRWTCNSYDSNTPMVAVVARYALPYVPFFLGTD</sequence>
<feature type="domain" description="Wall-associated receptor kinase galacturonan-binding" evidence="6">
    <location>
        <begin position="71"/>
        <end position="123"/>
    </location>
</feature>
<proteinExistence type="predicted"/>
<evidence type="ECO:0000259" key="6">
    <source>
        <dbReference type="Pfam" id="PF13947"/>
    </source>
</evidence>
<dbReference type="EMBL" id="KK198763">
    <property type="protein sequence ID" value="KCW46513.1"/>
    <property type="molecule type" value="Genomic_DNA"/>
</dbReference>
<keyword evidence="2" id="KW-0812">Transmembrane</keyword>
<dbReference type="InterPro" id="IPR025287">
    <property type="entry name" value="WAK_GUB"/>
</dbReference>
<evidence type="ECO:0000313" key="7">
    <source>
        <dbReference type="EMBL" id="KCW46513.1"/>
    </source>
</evidence>
<accession>A0A058ZXN5</accession>
<comment type="subcellular location">
    <subcellularLocation>
        <location evidence="1">Membrane</location>
        <topology evidence="1">Single-pass membrane protein</topology>
    </subcellularLocation>
</comment>
<keyword evidence="5" id="KW-0472">Membrane</keyword>
<dbReference type="GO" id="GO:0016020">
    <property type="term" value="C:membrane"/>
    <property type="evidence" value="ECO:0007669"/>
    <property type="project" value="UniProtKB-SubCell"/>
</dbReference>
<evidence type="ECO:0000256" key="5">
    <source>
        <dbReference type="ARBA" id="ARBA00023136"/>
    </source>
</evidence>
<reference evidence="7" key="1">
    <citation type="submission" date="2013-07" db="EMBL/GenBank/DDBJ databases">
        <title>The genome of Eucalyptus grandis.</title>
        <authorList>
            <person name="Schmutz J."/>
            <person name="Hayes R."/>
            <person name="Myburg A."/>
            <person name="Tuskan G."/>
            <person name="Grattapaglia D."/>
            <person name="Rokhsar D.S."/>
        </authorList>
    </citation>
    <scope>NUCLEOTIDE SEQUENCE</scope>
    <source>
        <tissue evidence="7">Leaf extractions</tissue>
    </source>
</reference>
<dbReference type="PANTHER" id="PTHR33138">
    <property type="entry name" value="OS01G0690200 PROTEIN"/>
    <property type="match status" value="1"/>
</dbReference>
<evidence type="ECO:0000256" key="3">
    <source>
        <dbReference type="ARBA" id="ARBA00022729"/>
    </source>
</evidence>
<evidence type="ECO:0000256" key="4">
    <source>
        <dbReference type="ARBA" id="ARBA00022989"/>
    </source>
</evidence>
<evidence type="ECO:0000256" key="1">
    <source>
        <dbReference type="ARBA" id="ARBA00004167"/>
    </source>
</evidence>
<organism evidence="7">
    <name type="scientific">Eucalyptus grandis</name>
    <name type="common">Flooded gum</name>
    <dbReference type="NCBI Taxonomy" id="71139"/>
    <lineage>
        <taxon>Eukaryota</taxon>
        <taxon>Viridiplantae</taxon>
        <taxon>Streptophyta</taxon>
        <taxon>Embryophyta</taxon>
        <taxon>Tracheophyta</taxon>
        <taxon>Spermatophyta</taxon>
        <taxon>Magnoliopsida</taxon>
        <taxon>eudicotyledons</taxon>
        <taxon>Gunneridae</taxon>
        <taxon>Pentapetalae</taxon>
        <taxon>rosids</taxon>
        <taxon>malvids</taxon>
        <taxon>Myrtales</taxon>
        <taxon>Myrtaceae</taxon>
        <taxon>Myrtoideae</taxon>
        <taxon>Eucalypteae</taxon>
        <taxon>Eucalyptus</taxon>
    </lineage>
</organism>
<dbReference type="PANTHER" id="PTHR33138:SF30">
    <property type="entry name" value="LEAF RUST 10 DISEASE-RESISTANCE LOCUS RECEPTOR-LIKE PROTEIN KINASE-LIKE 2.7"/>
    <property type="match status" value="1"/>
</dbReference>